<dbReference type="RefSeq" id="WP_119050757.1">
    <property type="nucleotide sequence ID" value="NZ_CP032157.1"/>
</dbReference>
<comment type="subcellular location">
    <subcellularLocation>
        <location evidence="1">Cell membrane</location>
        <topology evidence="1">Multi-pass membrane protein</topology>
    </subcellularLocation>
</comment>
<dbReference type="Pfam" id="PF02687">
    <property type="entry name" value="FtsX"/>
    <property type="match status" value="2"/>
</dbReference>
<feature type="transmembrane region" description="Helical" evidence="6">
    <location>
        <begin position="20"/>
        <end position="42"/>
    </location>
</feature>
<dbReference type="Pfam" id="PF12704">
    <property type="entry name" value="MacB_PCD"/>
    <property type="match status" value="1"/>
</dbReference>
<evidence type="ECO:0000256" key="4">
    <source>
        <dbReference type="ARBA" id="ARBA00022989"/>
    </source>
</evidence>
<dbReference type="InterPro" id="IPR003838">
    <property type="entry name" value="ABC3_permease_C"/>
</dbReference>
<evidence type="ECO:0000259" key="7">
    <source>
        <dbReference type="Pfam" id="PF02687"/>
    </source>
</evidence>
<feature type="transmembrane region" description="Helical" evidence="6">
    <location>
        <begin position="771"/>
        <end position="794"/>
    </location>
</feature>
<feature type="domain" description="ABC3 transporter permease C-terminal" evidence="7">
    <location>
        <begin position="688"/>
        <end position="801"/>
    </location>
</feature>
<gene>
    <name evidence="9" type="ORF">D3H65_13150</name>
</gene>
<evidence type="ECO:0000313" key="9">
    <source>
        <dbReference type="EMBL" id="AXY74874.1"/>
    </source>
</evidence>
<dbReference type="InterPro" id="IPR050250">
    <property type="entry name" value="Macrolide_Exporter_MacB"/>
</dbReference>
<reference evidence="9 10" key="1">
    <citation type="submission" date="2018-09" db="EMBL/GenBank/DDBJ databases">
        <title>Genome sequencing of strain 6GH32-13.</title>
        <authorList>
            <person name="Weon H.-Y."/>
            <person name="Heo J."/>
            <person name="Kwon S.-W."/>
        </authorList>
    </citation>
    <scope>NUCLEOTIDE SEQUENCE [LARGE SCALE GENOMIC DNA]</scope>
    <source>
        <strain evidence="9 10">5GH32-13</strain>
    </source>
</reference>
<feature type="domain" description="ABC3 transporter permease C-terminal" evidence="7">
    <location>
        <begin position="299"/>
        <end position="413"/>
    </location>
</feature>
<evidence type="ECO:0000256" key="5">
    <source>
        <dbReference type="ARBA" id="ARBA00023136"/>
    </source>
</evidence>
<evidence type="ECO:0000313" key="10">
    <source>
        <dbReference type="Proteomes" id="UP000263900"/>
    </source>
</evidence>
<keyword evidence="5 6" id="KW-0472">Membrane</keyword>
<dbReference type="PANTHER" id="PTHR30572">
    <property type="entry name" value="MEMBRANE COMPONENT OF TRANSPORTER-RELATED"/>
    <property type="match status" value="1"/>
</dbReference>
<feature type="transmembrane region" description="Helical" evidence="6">
    <location>
        <begin position="431"/>
        <end position="456"/>
    </location>
</feature>
<evidence type="ECO:0000256" key="3">
    <source>
        <dbReference type="ARBA" id="ARBA00022692"/>
    </source>
</evidence>
<keyword evidence="3 6" id="KW-0812">Transmembrane</keyword>
<sequence>MIYNYLKIAFRSLLKYRFIFFTNLFGLTVGFTCCLLIFVYILHEVSYDKYNDKADRIYRVTRLFRSSETGVTNLHLGAVAPPFAPLLENDYKEIEKITRILPAGTMTLRYQDKVFNEPEVVFADEQFFDLFTVQVSSGNKTSALKEPNSVMLTEELAQKYFGKEDPMNKMIRLDNRFSFKVTGIFKPLPSNAHFHPNLLVSFNTLRDSTIYGEKNLRTNWGNNAFYTYMLLPANYDASKLEAQFPAFLDRHMSKPGDAIKASRWTQLYLQKLTDIHLRSHLDSELDENGDIKRVYVFSAIALFILLIACINYMNLSTARSVLRAREIGIRKVVGAERKELIFQFLSESVLITWMAMLLAFVLTWQLVPFLNKLSGQTLSITALYRWQILLPVLIAPFLVGTIAGIYPALFMSSFRPVKVLKGFLKTGGANISFRQVLVTAQFSISIMLIICTAVVFRQLRYMQEKSLGFDREHIVTMSYNDGLNDRFDAFRTALLTNSNIKNTARSSRIPTGRLLDSQGASLEQGDSLAPVTSDIKGLATDQDFISTYGVKVIAGRAFSRDYGLDTSAYMVNQAAVQAMGLPSAEAAIGKNFSYGGDRGKIIGVFNDFHFESLHQRIIPLVMGIPKEKGNYARISIKVAGNNMTAAIAHIESTWKQFLPETPFEFTFLDDRFENLYKSEQRQGTIFTIFAGIAIAIACLGLFGLSAFAITQRIKEIGIRKVIGASVTSIVTLLSKDFLKLVAIATVIAFPIAWYAMHNWLQDFAYRSNMPWWIFLAAGIIAVIIALVTISIQAIKAATANPVKSLRSE</sequence>
<evidence type="ECO:0000256" key="2">
    <source>
        <dbReference type="ARBA" id="ARBA00022475"/>
    </source>
</evidence>
<accession>A0A3B7MK93</accession>
<organism evidence="9 10">
    <name type="scientific">Paraflavitalea soli</name>
    <dbReference type="NCBI Taxonomy" id="2315862"/>
    <lineage>
        <taxon>Bacteria</taxon>
        <taxon>Pseudomonadati</taxon>
        <taxon>Bacteroidota</taxon>
        <taxon>Chitinophagia</taxon>
        <taxon>Chitinophagales</taxon>
        <taxon>Chitinophagaceae</taxon>
        <taxon>Paraflavitalea</taxon>
    </lineage>
</organism>
<dbReference type="GO" id="GO:0022857">
    <property type="term" value="F:transmembrane transporter activity"/>
    <property type="evidence" value="ECO:0007669"/>
    <property type="project" value="TreeGrafter"/>
</dbReference>
<dbReference type="InterPro" id="IPR025857">
    <property type="entry name" value="MacB_PCD"/>
</dbReference>
<keyword evidence="10" id="KW-1185">Reference proteome</keyword>
<keyword evidence="4 6" id="KW-1133">Transmembrane helix</keyword>
<proteinExistence type="predicted"/>
<name>A0A3B7MK93_9BACT</name>
<dbReference type="EMBL" id="CP032157">
    <property type="protein sequence ID" value="AXY74874.1"/>
    <property type="molecule type" value="Genomic_DNA"/>
</dbReference>
<dbReference type="GO" id="GO:0005886">
    <property type="term" value="C:plasma membrane"/>
    <property type="evidence" value="ECO:0007669"/>
    <property type="project" value="UniProtKB-SubCell"/>
</dbReference>
<feature type="transmembrane region" description="Helical" evidence="6">
    <location>
        <begin position="340"/>
        <end position="366"/>
    </location>
</feature>
<feature type="transmembrane region" description="Helical" evidence="6">
    <location>
        <begin position="386"/>
        <end position="410"/>
    </location>
</feature>
<dbReference type="OrthoDB" id="5933722at2"/>
<evidence type="ECO:0000256" key="6">
    <source>
        <dbReference type="SAM" id="Phobius"/>
    </source>
</evidence>
<evidence type="ECO:0000259" key="8">
    <source>
        <dbReference type="Pfam" id="PF12704"/>
    </source>
</evidence>
<feature type="transmembrane region" description="Helical" evidence="6">
    <location>
        <begin position="685"/>
        <end position="710"/>
    </location>
</feature>
<feature type="domain" description="MacB-like periplasmic core" evidence="8">
    <location>
        <begin position="21"/>
        <end position="243"/>
    </location>
</feature>
<evidence type="ECO:0000256" key="1">
    <source>
        <dbReference type="ARBA" id="ARBA00004651"/>
    </source>
</evidence>
<dbReference type="KEGG" id="pseg:D3H65_13150"/>
<feature type="transmembrane region" description="Helical" evidence="6">
    <location>
        <begin position="294"/>
        <end position="315"/>
    </location>
</feature>
<dbReference type="Proteomes" id="UP000263900">
    <property type="component" value="Chromosome"/>
</dbReference>
<protein>
    <submittedName>
        <fullName evidence="9">ABC transporter permease</fullName>
    </submittedName>
</protein>
<feature type="transmembrane region" description="Helical" evidence="6">
    <location>
        <begin position="737"/>
        <end position="756"/>
    </location>
</feature>
<keyword evidence="2" id="KW-1003">Cell membrane</keyword>
<dbReference type="AlphaFoldDB" id="A0A3B7MK93"/>
<dbReference type="PANTHER" id="PTHR30572:SF18">
    <property type="entry name" value="ABC-TYPE MACROLIDE FAMILY EXPORT SYSTEM PERMEASE COMPONENT 2"/>
    <property type="match status" value="1"/>
</dbReference>